<organism evidence="1 2">
    <name type="scientific">Globisporangium ultimum (strain ATCC 200006 / CBS 805.95 / DAOM BR144)</name>
    <name type="common">Pythium ultimum</name>
    <dbReference type="NCBI Taxonomy" id="431595"/>
    <lineage>
        <taxon>Eukaryota</taxon>
        <taxon>Sar</taxon>
        <taxon>Stramenopiles</taxon>
        <taxon>Oomycota</taxon>
        <taxon>Peronosporomycetes</taxon>
        <taxon>Pythiales</taxon>
        <taxon>Pythiaceae</taxon>
        <taxon>Globisporangium</taxon>
    </lineage>
</organism>
<proteinExistence type="predicted"/>
<dbReference type="AlphaFoldDB" id="K3WB28"/>
<reference evidence="1" key="3">
    <citation type="submission" date="2015-02" db="UniProtKB">
        <authorList>
            <consortium name="EnsemblProtists"/>
        </authorList>
    </citation>
    <scope>IDENTIFICATION</scope>
    <source>
        <strain evidence="1">DAOM BR144</strain>
    </source>
</reference>
<dbReference type="Proteomes" id="UP000019132">
    <property type="component" value="Unassembled WGS sequence"/>
</dbReference>
<keyword evidence="2" id="KW-1185">Reference proteome</keyword>
<dbReference type="STRING" id="431595.K3WB28"/>
<accession>K3WB28</accession>
<sequence length="205" mass="23206">MEVGDDKSLRPRYLKERSATHADLSVGVVSESLTVPQSKAGAFLLSVMAKARGYNFNDIRRVPFDPMRGANTNTLSYANRKKEQGVPLRVASPSRRLGIMSRGDSRLLLGDQVDENKAADKSQEQSSIETLIHDMGLQRQQIHKQMEVLHEIQLRLTEVEYDHLAQAQLCKALVERNFLKEVVSAMREFRFHIGLQQHISVFTCS</sequence>
<protein>
    <submittedName>
        <fullName evidence="1">Uncharacterized protein</fullName>
    </submittedName>
</protein>
<dbReference type="EMBL" id="GL376634">
    <property type="status" value="NOT_ANNOTATED_CDS"/>
    <property type="molecule type" value="Genomic_DNA"/>
</dbReference>
<evidence type="ECO:0000313" key="1">
    <source>
        <dbReference type="EnsemblProtists" id="PYU1_T002169"/>
    </source>
</evidence>
<dbReference type="EnsemblProtists" id="PYU1_T002169">
    <property type="protein sequence ID" value="PYU1_T002169"/>
    <property type="gene ID" value="PYU1_G002167"/>
</dbReference>
<evidence type="ECO:0000313" key="2">
    <source>
        <dbReference type="Proteomes" id="UP000019132"/>
    </source>
</evidence>
<reference evidence="2" key="2">
    <citation type="submission" date="2010-04" db="EMBL/GenBank/DDBJ databases">
        <authorList>
            <person name="Buell R."/>
            <person name="Hamilton J."/>
            <person name="Hostetler J."/>
        </authorList>
    </citation>
    <scope>NUCLEOTIDE SEQUENCE [LARGE SCALE GENOMIC DNA]</scope>
    <source>
        <strain evidence="2">DAOM:BR144</strain>
    </source>
</reference>
<reference evidence="2" key="1">
    <citation type="journal article" date="2010" name="Genome Biol.">
        <title>Genome sequence of the necrotrophic plant pathogen Pythium ultimum reveals original pathogenicity mechanisms and effector repertoire.</title>
        <authorList>
            <person name="Levesque C.A."/>
            <person name="Brouwer H."/>
            <person name="Cano L."/>
            <person name="Hamilton J.P."/>
            <person name="Holt C."/>
            <person name="Huitema E."/>
            <person name="Raffaele S."/>
            <person name="Robideau G.P."/>
            <person name="Thines M."/>
            <person name="Win J."/>
            <person name="Zerillo M.M."/>
            <person name="Beakes G.W."/>
            <person name="Boore J.L."/>
            <person name="Busam D."/>
            <person name="Dumas B."/>
            <person name="Ferriera S."/>
            <person name="Fuerstenberg S.I."/>
            <person name="Gachon C.M."/>
            <person name="Gaulin E."/>
            <person name="Govers F."/>
            <person name="Grenville-Briggs L."/>
            <person name="Horner N."/>
            <person name="Hostetler J."/>
            <person name="Jiang R.H."/>
            <person name="Johnson J."/>
            <person name="Krajaejun T."/>
            <person name="Lin H."/>
            <person name="Meijer H.J."/>
            <person name="Moore B."/>
            <person name="Morris P."/>
            <person name="Phuntmart V."/>
            <person name="Puiu D."/>
            <person name="Shetty J."/>
            <person name="Stajich J.E."/>
            <person name="Tripathy S."/>
            <person name="Wawra S."/>
            <person name="van West P."/>
            <person name="Whitty B.R."/>
            <person name="Coutinho P.M."/>
            <person name="Henrissat B."/>
            <person name="Martin F."/>
            <person name="Thomas P.D."/>
            <person name="Tyler B.M."/>
            <person name="De Vries R.P."/>
            <person name="Kamoun S."/>
            <person name="Yandell M."/>
            <person name="Tisserat N."/>
            <person name="Buell C.R."/>
        </authorList>
    </citation>
    <scope>NUCLEOTIDE SEQUENCE</scope>
    <source>
        <strain evidence="2">DAOM:BR144</strain>
    </source>
</reference>
<dbReference type="VEuPathDB" id="FungiDB:PYU1_G002167"/>
<name>K3WB28_GLOUD</name>
<dbReference type="InParanoid" id="K3WB28"/>
<dbReference type="eggNOG" id="ENOG502S9B7">
    <property type="taxonomic scope" value="Eukaryota"/>
</dbReference>
<dbReference type="HOGENOM" id="CLU_1339882_0_0_1"/>